<dbReference type="AlphaFoldDB" id="A0ABD2J568"/>
<protein>
    <submittedName>
        <fullName evidence="1">Uncharacterized protein</fullName>
    </submittedName>
</protein>
<reference evidence="1 2" key="1">
    <citation type="submission" date="2024-10" db="EMBL/GenBank/DDBJ databases">
        <authorList>
            <person name="Kim D."/>
        </authorList>
    </citation>
    <scope>NUCLEOTIDE SEQUENCE [LARGE SCALE GENOMIC DNA]</scope>
    <source>
        <strain evidence="1">Taebaek</strain>
    </source>
</reference>
<accession>A0ABD2J568</accession>
<keyword evidence="2" id="KW-1185">Reference proteome</keyword>
<name>A0ABD2J568_HETSC</name>
<proteinExistence type="predicted"/>
<evidence type="ECO:0000313" key="2">
    <source>
        <dbReference type="Proteomes" id="UP001620645"/>
    </source>
</evidence>
<gene>
    <name evidence="1" type="ORF">niasHS_009751</name>
</gene>
<comment type="caution">
    <text evidence="1">The sequence shown here is derived from an EMBL/GenBank/DDBJ whole genome shotgun (WGS) entry which is preliminary data.</text>
</comment>
<organism evidence="1 2">
    <name type="scientific">Heterodera schachtii</name>
    <name type="common">Sugarbeet cyst nematode worm</name>
    <name type="synonym">Tylenchus schachtii</name>
    <dbReference type="NCBI Taxonomy" id="97005"/>
    <lineage>
        <taxon>Eukaryota</taxon>
        <taxon>Metazoa</taxon>
        <taxon>Ecdysozoa</taxon>
        <taxon>Nematoda</taxon>
        <taxon>Chromadorea</taxon>
        <taxon>Rhabditida</taxon>
        <taxon>Tylenchina</taxon>
        <taxon>Tylenchomorpha</taxon>
        <taxon>Tylenchoidea</taxon>
        <taxon>Heteroderidae</taxon>
        <taxon>Heteroderinae</taxon>
        <taxon>Heterodera</taxon>
    </lineage>
</organism>
<dbReference type="EMBL" id="JBICCN010000238">
    <property type="protein sequence ID" value="KAL3084263.1"/>
    <property type="molecule type" value="Genomic_DNA"/>
</dbReference>
<evidence type="ECO:0000313" key="1">
    <source>
        <dbReference type="EMBL" id="KAL3084263.1"/>
    </source>
</evidence>
<dbReference type="Proteomes" id="UP001620645">
    <property type="component" value="Unassembled WGS sequence"/>
</dbReference>
<sequence>MSRKFSFILYEYLFREYVAEYVKAVDPAMAEHIPVVEKPIIAFQYREMEYSISITFCEAISDWANIRISVQNGLVKDRIWQNYDKTFIQNEQSLTKNYALNFNRCYEPEYLFDMKKLKLKSNANAKFNNSFAPLRRIFDHKMEKMKTEAMAKLVPMLRFDLRRQHVFKQPFYGIDKAVTSHCGLTPQFDTVRPNFKFGHNGSIESLLAVLYRLGTIWAFFFDPSYAKEYGNKLDALFKQWPEPLLINETEVSAGKTFDQKVIGIVHQIGKSPTKKGKGKVDEESSSAAEQEAFVINRANFENLIKQNYETVKTLMEQNSAYKVNRIYEWLFSTTANRQQEVPKAQTETAEQIDDDYVLVPKSQTEMAEPLDDDDMLIAFVTKDYANFEQYCMEMEKQDMLMHVGLLSKRNGKGEYDIGETVRYLLQQYEAYFGAMYLLTRKWKCEKIDAVITKKECNKFKSYLKVLYEFVFIKYLEANNPSLAQQFATIERPKFQLGTKKNATIIDVLDSLCPIWAFFFDYDYGKKYGNSLEALFKVSVKPIFIDNQPIWHKIMNVFQKIKNYNMKKSSDDSEVAESSSNETIGKQQIAQNVKIAEDAKNDEYEELLNETLIEKGKKLEENTAKIEMARKAFDNLLKSMTETAKMQSGEGFGKNKLVLRWLFQ</sequence>